<dbReference type="SUPFAM" id="SSF53271">
    <property type="entry name" value="PRTase-like"/>
    <property type="match status" value="1"/>
</dbReference>
<evidence type="ECO:0000259" key="2">
    <source>
        <dbReference type="Pfam" id="PF00156"/>
    </source>
</evidence>
<dbReference type="Gene3D" id="3.40.50.2020">
    <property type="match status" value="1"/>
</dbReference>
<comment type="caution">
    <text evidence="3">The sequence shown here is derived from an EMBL/GenBank/DDBJ whole genome shotgun (WGS) entry which is preliminary data.</text>
</comment>
<dbReference type="InterPro" id="IPR029057">
    <property type="entry name" value="PRTase-like"/>
</dbReference>
<dbReference type="InterPro" id="IPR051910">
    <property type="entry name" value="ComF/GntX_DNA_util-trans"/>
</dbReference>
<comment type="similarity">
    <text evidence="1">Belongs to the ComF/GntX family.</text>
</comment>
<gene>
    <name evidence="3" type="ORF">A2Z11_01925</name>
</gene>
<dbReference type="InterPro" id="IPR000836">
    <property type="entry name" value="PRTase_dom"/>
</dbReference>
<proteinExistence type="inferred from homology"/>
<dbReference type="PANTHER" id="PTHR47505">
    <property type="entry name" value="DNA UTILIZATION PROTEIN YHGH"/>
    <property type="match status" value="1"/>
</dbReference>
<dbReference type="Pfam" id="PF00156">
    <property type="entry name" value="Pribosyltran"/>
    <property type="match status" value="1"/>
</dbReference>
<organism evidence="3 4">
    <name type="scientific">Candidatus Woykebacteria bacterium RBG_16_43_9</name>
    <dbReference type="NCBI Taxonomy" id="1802596"/>
    <lineage>
        <taxon>Bacteria</taxon>
        <taxon>Candidatus Woykeibacteriota</taxon>
    </lineage>
</organism>
<dbReference type="Proteomes" id="UP000176389">
    <property type="component" value="Unassembled WGS sequence"/>
</dbReference>
<dbReference type="AlphaFoldDB" id="A0A1G1WG55"/>
<dbReference type="EMBL" id="MHCS01000014">
    <property type="protein sequence ID" value="OGY26692.1"/>
    <property type="molecule type" value="Genomic_DNA"/>
</dbReference>
<dbReference type="STRING" id="1802596.A2Z11_01925"/>
<reference evidence="3 4" key="1">
    <citation type="journal article" date="2016" name="Nat. Commun.">
        <title>Thousands of microbial genomes shed light on interconnected biogeochemical processes in an aquifer system.</title>
        <authorList>
            <person name="Anantharaman K."/>
            <person name="Brown C.T."/>
            <person name="Hug L.A."/>
            <person name="Sharon I."/>
            <person name="Castelle C.J."/>
            <person name="Probst A.J."/>
            <person name="Thomas B.C."/>
            <person name="Singh A."/>
            <person name="Wilkins M.J."/>
            <person name="Karaoz U."/>
            <person name="Brodie E.L."/>
            <person name="Williams K.H."/>
            <person name="Hubbard S.S."/>
            <person name="Banfield J.F."/>
        </authorList>
    </citation>
    <scope>NUCLEOTIDE SEQUENCE [LARGE SCALE GENOMIC DNA]</scope>
</reference>
<name>A0A1G1WG55_9BACT</name>
<evidence type="ECO:0000256" key="1">
    <source>
        <dbReference type="ARBA" id="ARBA00008007"/>
    </source>
</evidence>
<evidence type="ECO:0000313" key="4">
    <source>
        <dbReference type="Proteomes" id="UP000176389"/>
    </source>
</evidence>
<dbReference type="CDD" id="cd06223">
    <property type="entry name" value="PRTases_typeI"/>
    <property type="match status" value="1"/>
</dbReference>
<protein>
    <recommendedName>
        <fullName evidence="2">Phosphoribosyltransferase domain-containing protein</fullName>
    </recommendedName>
</protein>
<sequence length="224" mass="25270">MSLLDFLFPKRCVACGRFGSYLCDEDRKKIEPAKSFCPVCLKAAISGTTHSKCKSKLSLDGLICIFDYKSPTKELIAQLKYRFVRELTEVVRTELKKTKSLDNFDFREFILVPIPLSAGRKNWRGFNQAEILGQAVAKRWKLPFKPEILKKIKETRPQAKLARSERLRQMRGTFASENTAEIEGGKFIIFDDVWTTGATMKAAAATLKRKGAGKVWGVALSSSH</sequence>
<evidence type="ECO:0000313" key="3">
    <source>
        <dbReference type="EMBL" id="OGY26692.1"/>
    </source>
</evidence>
<dbReference type="PANTHER" id="PTHR47505:SF1">
    <property type="entry name" value="DNA UTILIZATION PROTEIN YHGH"/>
    <property type="match status" value="1"/>
</dbReference>
<accession>A0A1G1WG55</accession>
<feature type="domain" description="Phosphoribosyltransferase" evidence="2">
    <location>
        <begin position="135"/>
        <end position="215"/>
    </location>
</feature>